<dbReference type="AlphaFoldDB" id="A0A1A9B402"/>
<feature type="region of interest" description="Disordered" evidence="1">
    <location>
        <begin position="32"/>
        <end position="74"/>
    </location>
</feature>
<evidence type="ECO:0000313" key="2">
    <source>
        <dbReference type="EMBL" id="SBT64220.1"/>
    </source>
</evidence>
<keyword evidence="3" id="KW-1185">Reference proteome</keyword>
<gene>
    <name evidence="2" type="ORF">GA0070622_1190</name>
</gene>
<proteinExistence type="predicted"/>
<dbReference type="EMBL" id="FLRH01000003">
    <property type="protein sequence ID" value="SBT64220.1"/>
    <property type="molecule type" value="Genomic_DNA"/>
</dbReference>
<dbReference type="RefSeq" id="WP_091569691.1">
    <property type="nucleotide sequence ID" value="NZ_FLRH01000003.1"/>
</dbReference>
<sequence>MDGFVWLIHPETGGQWECPAGAVDDWLERGWKRADGTPEEPNPVAPPRQTSAAPAAVQTNTTTADGGNGEKSDG</sequence>
<name>A0A1A9B402_9ACTN</name>
<dbReference type="STRING" id="946078.GA0070622_1190"/>
<feature type="compositionally biased region" description="Polar residues" evidence="1">
    <location>
        <begin position="48"/>
        <end position="65"/>
    </location>
</feature>
<reference evidence="3" key="1">
    <citation type="submission" date="2016-06" db="EMBL/GenBank/DDBJ databases">
        <authorList>
            <person name="Varghese N."/>
            <person name="Submissions Spin"/>
        </authorList>
    </citation>
    <scope>NUCLEOTIDE SEQUENCE [LARGE SCALE GENOMIC DNA]</scope>
    <source>
        <strain evidence="3">DSM 45794</strain>
    </source>
</reference>
<protein>
    <submittedName>
        <fullName evidence="2">Uncharacterized protein</fullName>
    </submittedName>
</protein>
<dbReference type="Proteomes" id="UP000199558">
    <property type="component" value="Unassembled WGS sequence"/>
</dbReference>
<evidence type="ECO:0000256" key="1">
    <source>
        <dbReference type="SAM" id="MobiDB-lite"/>
    </source>
</evidence>
<evidence type="ECO:0000313" key="3">
    <source>
        <dbReference type="Proteomes" id="UP000199558"/>
    </source>
</evidence>
<accession>A0A1A9B402</accession>
<organism evidence="2 3">
    <name type="scientific">Micromonospora sediminicola</name>
    <dbReference type="NCBI Taxonomy" id="946078"/>
    <lineage>
        <taxon>Bacteria</taxon>
        <taxon>Bacillati</taxon>
        <taxon>Actinomycetota</taxon>
        <taxon>Actinomycetes</taxon>
        <taxon>Micromonosporales</taxon>
        <taxon>Micromonosporaceae</taxon>
        <taxon>Micromonospora</taxon>
    </lineage>
</organism>